<organism evidence="6 7">
    <name type="scientific">Bryocella elongata</name>
    <dbReference type="NCBI Taxonomy" id="863522"/>
    <lineage>
        <taxon>Bacteria</taxon>
        <taxon>Pseudomonadati</taxon>
        <taxon>Acidobacteriota</taxon>
        <taxon>Terriglobia</taxon>
        <taxon>Terriglobales</taxon>
        <taxon>Acidobacteriaceae</taxon>
        <taxon>Bryocella</taxon>
    </lineage>
</organism>
<keyword evidence="3 5" id="KW-1133">Transmembrane helix</keyword>
<dbReference type="AlphaFoldDB" id="A0A1H6ALD1"/>
<proteinExistence type="predicted"/>
<dbReference type="Pfam" id="PF04191">
    <property type="entry name" value="PEMT"/>
    <property type="match status" value="1"/>
</dbReference>
<dbReference type="Gene3D" id="1.20.120.1630">
    <property type="match status" value="1"/>
</dbReference>
<feature type="transmembrane region" description="Helical" evidence="5">
    <location>
        <begin position="81"/>
        <end position="114"/>
    </location>
</feature>
<evidence type="ECO:0000313" key="7">
    <source>
        <dbReference type="Proteomes" id="UP000236728"/>
    </source>
</evidence>
<evidence type="ECO:0000256" key="3">
    <source>
        <dbReference type="ARBA" id="ARBA00022989"/>
    </source>
</evidence>
<dbReference type="RefSeq" id="WP_103934053.1">
    <property type="nucleotide sequence ID" value="NZ_FNVA01000005.1"/>
</dbReference>
<dbReference type="PANTHER" id="PTHR43847">
    <property type="entry name" value="BLL3993 PROTEIN"/>
    <property type="match status" value="1"/>
</dbReference>
<dbReference type="GO" id="GO:0008168">
    <property type="term" value="F:methyltransferase activity"/>
    <property type="evidence" value="ECO:0007669"/>
    <property type="project" value="UniProtKB-KW"/>
</dbReference>
<comment type="subcellular location">
    <subcellularLocation>
        <location evidence="1">Endomembrane system</location>
        <topology evidence="1">Multi-pass membrane protein</topology>
    </subcellularLocation>
</comment>
<keyword evidence="2 5" id="KW-0812">Transmembrane</keyword>
<feature type="transmembrane region" description="Helical" evidence="5">
    <location>
        <begin position="171"/>
        <end position="190"/>
    </location>
</feature>
<dbReference type="EMBL" id="FNVA01000005">
    <property type="protein sequence ID" value="SEG48835.1"/>
    <property type="molecule type" value="Genomic_DNA"/>
</dbReference>
<dbReference type="InterPro" id="IPR052527">
    <property type="entry name" value="Metal_cation-efflux_comp"/>
</dbReference>
<dbReference type="OrthoDB" id="5471300at2"/>
<dbReference type="Proteomes" id="UP000236728">
    <property type="component" value="Unassembled WGS sequence"/>
</dbReference>
<dbReference type="GO" id="GO:0012505">
    <property type="term" value="C:endomembrane system"/>
    <property type="evidence" value="ECO:0007669"/>
    <property type="project" value="UniProtKB-SubCell"/>
</dbReference>
<protein>
    <submittedName>
        <fullName evidence="6">Protein-S-isoprenylcysteine O-methyltransferase Ste14</fullName>
    </submittedName>
</protein>
<keyword evidence="6" id="KW-0489">Methyltransferase</keyword>
<sequence>MSSSQSNKTSWQRIARRIRVPLGFVLAVALILLARPSWQSLLLSLPLTAAGLWLRGYAAGYVKKNAELTRTGPYAHTRNPLYLGSILIAAGFAIAAGRWQMVVLLVGMFLAIYWPTILSEETFLRATFPGFDDYARQVPRLGWRLTRPHFPDVQLNSGGFDPGRYRHHREYNALIGAAALYAVLAIRMWVGSSAHWRV</sequence>
<keyword evidence="6" id="KW-0808">Transferase</keyword>
<evidence type="ECO:0000313" key="6">
    <source>
        <dbReference type="EMBL" id="SEG48835.1"/>
    </source>
</evidence>
<evidence type="ECO:0000256" key="2">
    <source>
        <dbReference type="ARBA" id="ARBA00022692"/>
    </source>
</evidence>
<accession>A0A1H6ALD1</accession>
<keyword evidence="7" id="KW-1185">Reference proteome</keyword>
<feature type="transmembrane region" description="Helical" evidence="5">
    <location>
        <begin position="18"/>
        <end position="35"/>
    </location>
</feature>
<evidence type="ECO:0000256" key="1">
    <source>
        <dbReference type="ARBA" id="ARBA00004127"/>
    </source>
</evidence>
<feature type="transmembrane region" description="Helical" evidence="5">
    <location>
        <begin position="41"/>
        <end position="60"/>
    </location>
</feature>
<name>A0A1H6ALD1_9BACT</name>
<dbReference type="GO" id="GO:0032259">
    <property type="term" value="P:methylation"/>
    <property type="evidence" value="ECO:0007669"/>
    <property type="project" value="UniProtKB-KW"/>
</dbReference>
<dbReference type="PANTHER" id="PTHR43847:SF1">
    <property type="entry name" value="BLL3993 PROTEIN"/>
    <property type="match status" value="1"/>
</dbReference>
<evidence type="ECO:0000256" key="5">
    <source>
        <dbReference type="SAM" id="Phobius"/>
    </source>
</evidence>
<gene>
    <name evidence="6" type="ORF">SAMN05421819_3206</name>
</gene>
<evidence type="ECO:0000256" key="4">
    <source>
        <dbReference type="ARBA" id="ARBA00023136"/>
    </source>
</evidence>
<dbReference type="InterPro" id="IPR007318">
    <property type="entry name" value="Phopholipid_MeTrfase"/>
</dbReference>
<keyword evidence="4 5" id="KW-0472">Membrane</keyword>
<reference evidence="6 7" key="1">
    <citation type="submission" date="2016-10" db="EMBL/GenBank/DDBJ databases">
        <authorList>
            <person name="de Groot N.N."/>
        </authorList>
    </citation>
    <scope>NUCLEOTIDE SEQUENCE [LARGE SCALE GENOMIC DNA]</scope>
    <source>
        <strain evidence="6 7">DSM 22489</strain>
    </source>
</reference>